<evidence type="ECO:0000313" key="2">
    <source>
        <dbReference type="EMBL" id="MPL81059.1"/>
    </source>
</evidence>
<organism evidence="2">
    <name type="scientific">bioreactor metagenome</name>
    <dbReference type="NCBI Taxonomy" id="1076179"/>
    <lineage>
        <taxon>unclassified sequences</taxon>
        <taxon>metagenomes</taxon>
        <taxon>ecological metagenomes</taxon>
    </lineage>
</organism>
<gene>
    <name evidence="2" type="ORF">SDC9_26968</name>
</gene>
<proteinExistence type="predicted"/>
<feature type="transmembrane region" description="Helical" evidence="1">
    <location>
        <begin position="21"/>
        <end position="40"/>
    </location>
</feature>
<name>A0A644UQ22_9ZZZZ</name>
<accession>A0A644UQ22</accession>
<reference evidence="2" key="1">
    <citation type="submission" date="2019-08" db="EMBL/GenBank/DDBJ databases">
        <authorList>
            <person name="Kucharzyk K."/>
            <person name="Murdoch R.W."/>
            <person name="Higgins S."/>
            <person name="Loffler F."/>
        </authorList>
    </citation>
    <scope>NUCLEOTIDE SEQUENCE</scope>
</reference>
<keyword evidence="1" id="KW-0812">Transmembrane</keyword>
<dbReference type="AlphaFoldDB" id="A0A644UQ22"/>
<comment type="caution">
    <text evidence="2">The sequence shown here is derived from an EMBL/GenBank/DDBJ whole genome shotgun (WGS) entry which is preliminary data.</text>
</comment>
<keyword evidence="1" id="KW-0472">Membrane</keyword>
<protein>
    <submittedName>
        <fullName evidence="2">Uncharacterized protein</fullName>
    </submittedName>
</protein>
<keyword evidence="1" id="KW-1133">Transmembrane helix</keyword>
<feature type="transmembrane region" description="Helical" evidence="1">
    <location>
        <begin position="52"/>
        <end position="75"/>
    </location>
</feature>
<dbReference type="EMBL" id="VSSQ01000145">
    <property type="protein sequence ID" value="MPL81059.1"/>
    <property type="molecule type" value="Genomic_DNA"/>
</dbReference>
<evidence type="ECO:0000256" key="1">
    <source>
        <dbReference type="SAM" id="Phobius"/>
    </source>
</evidence>
<sequence>MKKRKNNRQHKTISPKMKNRITGISIGISAIIGFCFWLFITRCDDKSCLFHYVPAAEIFISVFAGWTLPVAFLNLKTK</sequence>